<dbReference type="InterPro" id="IPR015946">
    <property type="entry name" value="KH_dom-like_a/b"/>
</dbReference>
<keyword evidence="2" id="KW-0963">Cytoplasm</keyword>
<dbReference type="EMBL" id="LN847252">
    <property type="protein sequence ID" value="CRI52652.1"/>
    <property type="molecule type" value="Genomic_DNA"/>
</dbReference>
<evidence type="ECO:0000313" key="8">
    <source>
        <dbReference type="EMBL" id="CRI46923.1"/>
    </source>
</evidence>
<evidence type="ECO:0000313" key="7">
    <source>
        <dbReference type="EMBL" id="CRI45794.1"/>
    </source>
</evidence>
<dbReference type="PATRIC" id="fig|83558.14.peg.347"/>
<comment type="subunit">
    <text evidence="2">Monomer. Binds 30S ribosomal subunits, but not 50S ribosomal subunits or 70S ribosomes.</text>
</comment>
<dbReference type="NCBIfam" id="TIGR00082">
    <property type="entry name" value="rbfA"/>
    <property type="match status" value="1"/>
</dbReference>
<dbReference type="Gene3D" id="3.30.300.20">
    <property type="match status" value="1"/>
</dbReference>
<comment type="function">
    <text evidence="2">One of several proteins that assist in the late maturation steps of the functional core of the 30S ribosomal subunit. Associates with free 30S ribosomal subunits (but not with 30S subunits that are part of 70S ribosomes or polysomes). Required for efficient processing of 16S rRNA. May interact with the 5'-terminal helix region of 16S rRNA.</text>
</comment>
<dbReference type="EMBL" id="LN847043">
    <property type="protein sequence ID" value="CRI42431.1"/>
    <property type="molecule type" value="Genomic_DNA"/>
</dbReference>
<dbReference type="HAMAP" id="MF_00003">
    <property type="entry name" value="RbfA"/>
    <property type="match status" value="1"/>
</dbReference>
<evidence type="ECO:0000313" key="4">
    <source>
        <dbReference type="EMBL" id="CRI40198.1"/>
    </source>
</evidence>
<evidence type="ECO:0000313" key="5">
    <source>
        <dbReference type="EMBL" id="CRI41330.1"/>
    </source>
</evidence>
<evidence type="ECO:0000313" key="3">
    <source>
        <dbReference type="EMBL" id="CRI37932.1"/>
    </source>
</evidence>
<dbReference type="PANTHER" id="PTHR33515:SF1">
    <property type="entry name" value="RIBOSOME-BINDING FACTOR A, CHLOROPLASTIC-RELATED"/>
    <property type="match status" value="1"/>
</dbReference>
<evidence type="ECO:0000313" key="10">
    <source>
        <dbReference type="EMBL" id="CRI50348.1"/>
    </source>
</evidence>
<dbReference type="AlphaFoldDB" id="A0A0F7X5C2"/>
<dbReference type="EMBL" id="LN849035">
    <property type="protein sequence ID" value="CRI72967.1"/>
    <property type="molecule type" value="Genomic_DNA"/>
</dbReference>
<evidence type="ECO:0000313" key="13">
    <source>
        <dbReference type="EMBL" id="CRI72967.1"/>
    </source>
</evidence>
<dbReference type="EMBL" id="LN847245">
    <property type="protein sequence ID" value="CRI51475.1"/>
    <property type="molecule type" value="Genomic_DNA"/>
</dbReference>
<dbReference type="Pfam" id="PF02033">
    <property type="entry name" value="RBFA"/>
    <property type="match status" value="1"/>
</dbReference>
<evidence type="ECO:0000256" key="2">
    <source>
        <dbReference type="HAMAP-Rule" id="MF_00003"/>
    </source>
</evidence>
<comment type="similarity">
    <text evidence="2">Belongs to the RbfA family.</text>
</comment>
<dbReference type="EMBL" id="LN846998">
    <property type="protein sequence ID" value="CRI37932.1"/>
    <property type="molecule type" value="Genomic_DNA"/>
</dbReference>
<proteinExistence type="inferred from homology"/>
<dbReference type="PANTHER" id="PTHR33515">
    <property type="entry name" value="RIBOSOME-BINDING FACTOR A, CHLOROPLASTIC-RELATED"/>
    <property type="match status" value="1"/>
</dbReference>
<dbReference type="InterPro" id="IPR023799">
    <property type="entry name" value="RbfA_dom_sf"/>
</dbReference>
<evidence type="ECO:0000313" key="12">
    <source>
        <dbReference type="EMBL" id="CRI52652.1"/>
    </source>
</evidence>
<dbReference type="EMBL" id="LN847226">
    <property type="protein sequence ID" value="CRI45794.1"/>
    <property type="molecule type" value="Genomic_DNA"/>
</dbReference>
<reference evidence="7" key="1">
    <citation type="submission" date="2015-05" db="EMBL/GenBank/DDBJ databases">
        <authorList>
            <person name="Rattei Thomas"/>
        </authorList>
    </citation>
    <scope>NUCLEOTIDE SEQUENCE</scope>
    <source>
        <strain evidence="3">CV15</strain>
        <strain evidence="4">CWL029c</strain>
        <strain evidence="6">DC9</strain>
        <strain evidence="5">GiD</strain>
        <strain evidence="7">MUL2216</strain>
        <strain evidence="8">Panola</strain>
        <strain evidence="10">PB1</strain>
        <strain evidence="9">U1271</strain>
        <strain evidence="11">UZG1</strain>
        <strain evidence="12">Wien2</strain>
        <strain evidence="13">YK41</strain>
    </source>
</reference>
<dbReference type="EMBL" id="LN847231">
    <property type="protein sequence ID" value="CRI46923.1"/>
    <property type="molecule type" value="Genomic_DNA"/>
</dbReference>
<dbReference type="GO" id="GO:0030490">
    <property type="term" value="P:maturation of SSU-rRNA"/>
    <property type="evidence" value="ECO:0007669"/>
    <property type="project" value="UniProtKB-UniRule"/>
</dbReference>
<evidence type="ECO:0000313" key="9">
    <source>
        <dbReference type="EMBL" id="CRI49218.1"/>
    </source>
</evidence>
<dbReference type="GO" id="GO:0043024">
    <property type="term" value="F:ribosomal small subunit binding"/>
    <property type="evidence" value="ECO:0007669"/>
    <property type="project" value="TreeGrafter"/>
</dbReference>
<dbReference type="PROSITE" id="PS01319">
    <property type="entry name" value="RBFA"/>
    <property type="match status" value="1"/>
</dbReference>
<accession>A0A0F7X5C2</accession>
<protein>
    <recommendedName>
        <fullName evidence="2">Ribosome-binding factor A</fullName>
    </recommendedName>
</protein>
<evidence type="ECO:0000313" key="11">
    <source>
        <dbReference type="EMBL" id="CRI51475.1"/>
    </source>
</evidence>
<name>A0A0F7X5C2_CHLPN</name>
<gene>
    <name evidence="2" type="primary">rbfA</name>
    <name evidence="3" type="ORF">BN1224_CV15_B_02550</name>
    <name evidence="6" type="ORF">BN1224_DC9_BL_00190</name>
    <name evidence="5" type="ORF">BN1224_GiD_A_03310</name>
    <name evidence="7" type="ORF">BN1224_MUL2216_E_00550</name>
    <name evidence="8" type="ORF">BN1224_Panola_E_01400</name>
    <name evidence="10" type="ORF">BN1224_PB1_B_03170</name>
    <name evidence="9" type="ORF">BN1224_U1271_C_01580</name>
    <name evidence="11" type="ORF">BN1224_UZG1_A_03300</name>
    <name evidence="12" type="ORF">BN1224_Wien2_E_01030</name>
    <name evidence="13" type="ORF">BN1224_YK41_BG_00160</name>
    <name evidence="4" type="ORF">CWL029c_C_01580</name>
</gene>
<dbReference type="EMBL" id="LN847003">
    <property type="protein sequence ID" value="CRI40198.1"/>
    <property type="molecule type" value="Genomic_DNA"/>
</dbReference>
<comment type="subcellular location">
    <subcellularLocation>
        <location evidence="2">Cytoplasm</location>
    </subcellularLocation>
</comment>
<keyword evidence="1 2" id="KW-0690">Ribosome biogenesis</keyword>
<evidence type="ECO:0000256" key="1">
    <source>
        <dbReference type="ARBA" id="ARBA00022517"/>
    </source>
</evidence>
<dbReference type="GO" id="GO:0005829">
    <property type="term" value="C:cytosol"/>
    <property type="evidence" value="ECO:0007669"/>
    <property type="project" value="TreeGrafter"/>
</dbReference>
<evidence type="ECO:0000313" key="6">
    <source>
        <dbReference type="EMBL" id="CRI42431.1"/>
    </source>
</evidence>
<dbReference type="EMBL" id="LN847240">
    <property type="protein sequence ID" value="CRI50348.1"/>
    <property type="molecule type" value="Genomic_DNA"/>
</dbReference>
<dbReference type="InterPro" id="IPR000238">
    <property type="entry name" value="RbfA"/>
</dbReference>
<dbReference type="InterPro" id="IPR020053">
    <property type="entry name" value="Ribosome-bd_factorA_CS"/>
</dbReference>
<sequence>MKLSIIHKNYNLKYCMTENRRIKRVNALLQEAIAKVILKDVKHPKISNLWITVTRVSLSKDLHSARVYVSVMPHENTKEEALEALKVSAGFIAHRASKNVVLKYFPELHFYLDDIFSPQDYIENLLWQIQEKEKS</sequence>
<dbReference type="EMBL" id="LN847244">
    <property type="protein sequence ID" value="CRI49218.1"/>
    <property type="molecule type" value="Genomic_DNA"/>
</dbReference>
<dbReference type="EMBL" id="LN847008">
    <property type="protein sequence ID" value="CRI41330.1"/>
    <property type="molecule type" value="Genomic_DNA"/>
</dbReference>
<organism evidence="7">
    <name type="scientific">Chlamydia pneumoniae</name>
    <name type="common">Chlamydophila pneumoniae</name>
    <dbReference type="NCBI Taxonomy" id="83558"/>
    <lineage>
        <taxon>Bacteria</taxon>
        <taxon>Pseudomonadati</taxon>
        <taxon>Chlamydiota</taxon>
        <taxon>Chlamydiia</taxon>
        <taxon>Chlamydiales</taxon>
        <taxon>Chlamydiaceae</taxon>
        <taxon>Chlamydia/Chlamydophila group</taxon>
        <taxon>Chlamydia</taxon>
    </lineage>
</organism>
<dbReference type="SUPFAM" id="SSF89919">
    <property type="entry name" value="Ribosome-binding factor A, RbfA"/>
    <property type="match status" value="1"/>
</dbReference>